<dbReference type="AlphaFoldDB" id="A0A5C5UG69"/>
<dbReference type="EMBL" id="VOHM01000015">
    <property type="protein sequence ID" value="TWT24552.1"/>
    <property type="molecule type" value="Genomic_DNA"/>
</dbReference>
<dbReference type="InterPro" id="IPR039424">
    <property type="entry name" value="SBP_5"/>
</dbReference>
<dbReference type="Pfam" id="PF00496">
    <property type="entry name" value="SBP_bac_5"/>
    <property type="match status" value="1"/>
</dbReference>
<dbReference type="SUPFAM" id="SSF53850">
    <property type="entry name" value="Periplasmic binding protein-like II"/>
    <property type="match status" value="1"/>
</dbReference>
<keyword evidence="3" id="KW-1185">Reference proteome</keyword>
<proteinExistence type="predicted"/>
<comment type="caution">
    <text evidence="2">The sequence shown here is derived from an EMBL/GenBank/DDBJ whole genome shotgun (WGS) entry which is preliminary data.</text>
</comment>
<evidence type="ECO:0000313" key="2">
    <source>
        <dbReference type="EMBL" id="TWT24552.1"/>
    </source>
</evidence>
<dbReference type="PANTHER" id="PTHR30290:SF65">
    <property type="entry name" value="MONOACYL PHOSPHATIDYLINOSITOL TETRAMANNOSIDE-BINDING PROTEIN LPQW-RELATED"/>
    <property type="match status" value="1"/>
</dbReference>
<evidence type="ECO:0000259" key="1">
    <source>
        <dbReference type="Pfam" id="PF00496"/>
    </source>
</evidence>
<name>A0A5C5UG69_9CORY</name>
<organism evidence="2 3">
    <name type="scientific">Corynebacterium canis</name>
    <dbReference type="NCBI Taxonomy" id="679663"/>
    <lineage>
        <taxon>Bacteria</taxon>
        <taxon>Bacillati</taxon>
        <taxon>Actinomycetota</taxon>
        <taxon>Actinomycetes</taxon>
        <taxon>Mycobacteriales</taxon>
        <taxon>Corynebacteriaceae</taxon>
        <taxon>Corynebacterium</taxon>
    </lineage>
</organism>
<dbReference type="Gene3D" id="3.40.190.10">
    <property type="entry name" value="Periplasmic binding protein-like II"/>
    <property type="match status" value="1"/>
</dbReference>
<dbReference type="GO" id="GO:0015833">
    <property type="term" value="P:peptide transport"/>
    <property type="evidence" value="ECO:0007669"/>
    <property type="project" value="TreeGrafter"/>
</dbReference>
<dbReference type="Gene3D" id="3.10.105.10">
    <property type="entry name" value="Dipeptide-binding Protein, Domain 3"/>
    <property type="match status" value="1"/>
</dbReference>
<dbReference type="OrthoDB" id="7888869at2"/>
<reference evidence="2 3" key="1">
    <citation type="submission" date="2019-08" db="EMBL/GenBank/DDBJ databases">
        <authorList>
            <person name="Lei W."/>
        </authorList>
    </citation>
    <scope>NUCLEOTIDE SEQUENCE [LARGE SCALE GENOMIC DNA]</scope>
    <source>
        <strain evidence="2 3">CCUG 58627</strain>
    </source>
</reference>
<sequence>MEVDVSVSGWLSIRRRIAAVIALVSVAGVAAACSTQERVPIVEFGYLTASPLLTTNAGSQLGVSTQAEVLAGRLYPSVFVVGQRGQLIPNRDFAVAQALPGQSRQVAYTIAKTAKYSDGTEVTCADFLLAYKAGVMPDLFESYIPLMEQVEKLECRPNNKQFTVFFKDRLGARWRQLFAPGTVLPAHAIAKKAGLSLEDLTTRLMENDRDGLQDVAQIWRDGFKLDLFDPELQVSSGPYRIERVDEKGAVHLARNQHFVGDKSTLSAVTLWPDTVDAKERAAAGEINIADLVGSSQPDWVNRDDPKNPFDITPVVGDMNEVLMLGTSGVLESKEARQAFAACVDQRAVATASAHKSGVPVTPMGTRLTTVDDPANAQTQQIAEAHLGVDIPRAEQLRGETIRIGYRGPDPRKRAMIDAMKRSCEPAGVTIEDASGEAQFLQDVRHVHFDGEEREAVGKVDAVLLAVDPMLNYGNSDATGSNAEALRATEEFLWDLVPTIPLAPQPRTFVVDRTVRNVVLNSSGSGIGWNMERWQESEQQ</sequence>
<dbReference type="InterPro" id="IPR000914">
    <property type="entry name" value="SBP_5_dom"/>
</dbReference>
<dbReference type="Proteomes" id="UP000320791">
    <property type="component" value="Unassembled WGS sequence"/>
</dbReference>
<feature type="domain" description="Solute-binding protein family 5" evidence="1">
    <location>
        <begin position="105"/>
        <end position="437"/>
    </location>
</feature>
<gene>
    <name evidence="2" type="ORF">FRX94_07645</name>
</gene>
<protein>
    <submittedName>
        <fullName evidence="2">Peptide ABC transporter</fullName>
    </submittedName>
</protein>
<accession>A0A5C5UG69</accession>
<dbReference type="Gene3D" id="3.90.76.10">
    <property type="entry name" value="Dipeptide-binding Protein, Domain 1"/>
    <property type="match status" value="1"/>
</dbReference>
<evidence type="ECO:0000313" key="3">
    <source>
        <dbReference type="Proteomes" id="UP000320791"/>
    </source>
</evidence>
<dbReference type="PANTHER" id="PTHR30290">
    <property type="entry name" value="PERIPLASMIC BINDING COMPONENT OF ABC TRANSPORTER"/>
    <property type="match status" value="1"/>
</dbReference>
<dbReference type="GO" id="GO:1904680">
    <property type="term" value="F:peptide transmembrane transporter activity"/>
    <property type="evidence" value="ECO:0007669"/>
    <property type="project" value="TreeGrafter"/>
</dbReference>